<name>A0AAE0HEM7_9PEZI</name>
<evidence type="ECO:0008006" key="4">
    <source>
        <dbReference type="Google" id="ProtNLM"/>
    </source>
</evidence>
<sequence>MYVHTHVRVSVYPLHTSPILSWASSHDSPNNPLPRGTNSKDAPAPSNNKKPKEREKTPSRPQVSPSRDRTSHARGQARPDKTQDRQPDRPRTNNKPDDRRHHRPPRLPQPAPSIPPAQAPRLCSNLKSSSRIEGEQATRVRRARKGITKPLRCRSGEGEMTREGWCWSAARYLLKPVPGSPQFLSSVHRGQRLELLFRQTSQGWLGWVVGTWTERTFGTSQENGSPSCHSRNVKCF</sequence>
<feature type="compositionally biased region" description="Polar residues" evidence="1">
    <location>
        <begin position="21"/>
        <end position="48"/>
    </location>
</feature>
<accession>A0AAE0HEM7</accession>
<dbReference type="Proteomes" id="UP001278766">
    <property type="component" value="Unassembled WGS sequence"/>
</dbReference>
<feature type="compositionally biased region" description="Basic and acidic residues" evidence="1">
    <location>
        <begin position="66"/>
        <end position="99"/>
    </location>
</feature>
<feature type="region of interest" description="Disordered" evidence="1">
    <location>
        <begin position="21"/>
        <end position="143"/>
    </location>
</feature>
<dbReference type="AlphaFoldDB" id="A0AAE0HEM7"/>
<keyword evidence="3" id="KW-1185">Reference proteome</keyword>
<gene>
    <name evidence="2" type="ORF">B0H64DRAFT_139886</name>
</gene>
<dbReference type="GeneID" id="87835205"/>
<proteinExistence type="predicted"/>
<dbReference type="EMBL" id="JAUEPN010000004">
    <property type="protein sequence ID" value="KAK3295147.1"/>
    <property type="molecule type" value="Genomic_DNA"/>
</dbReference>
<reference evidence="2" key="2">
    <citation type="submission" date="2023-06" db="EMBL/GenBank/DDBJ databases">
        <authorList>
            <consortium name="Lawrence Berkeley National Laboratory"/>
            <person name="Haridas S."/>
            <person name="Hensen N."/>
            <person name="Bonometti L."/>
            <person name="Westerberg I."/>
            <person name="Brannstrom I.O."/>
            <person name="Guillou S."/>
            <person name="Cros-Aarteil S."/>
            <person name="Calhoun S."/>
            <person name="Kuo A."/>
            <person name="Mondo S."/>
            <person name="Pangilinan J."/>
            <person name="Riley R."/>
            <person name="Labutti K."/>
            <person name="Andreopoulos B."/>
            <person name="Lipzen A."/>
            <person name="Chen C."/>
            <person name="Yanf M."/>
            <person name="Daum C."/>
            <person name="Ng V."/>
            <person name="Clum A."/>
            <person name="Steindorff A."/>
            <person name="Ohm R."/>
            <person name="Martin F."/>
            <person name="Silar P."/>
            <person name="Natvig D."/>
            <person name="Lalanne C."/>
            <person name="Gautier V."/>
            <person name="Ament-Velasquez S.L."/>
            <person name="Kruys A."/>
            <person name="Hutchinson M.I."/>
            <person name="Powell A.J."/>
            <person name="Barry K."/>
            <person name="Miller A.N."/>
            <person name="Grigoriev I.V."/>
            <person name="Debuchy R."/>
            <person name="Gladieux P."/>
            <person name="Thoren M.H."/>
            <person name="Johannesson H."/>
        </authorList>
    </citation>
    <scope>NUCLEOTIDE SEQUENCE</scope>
    <source>
        <strain evidence="2">CBS 168.71</strain>
    </source>
</reference>
<organism evidence="2 3">
    <name type="scientific">Chaetomium fimeti</name>
    <dbReference type="NCBI Taxonomy" id="1854472"/>
    <lineage>
        <taxon>Eukaryota</taxon>
        <taxon>Fungi</taxon>
        <taxon>Dikarya</taxon>
        <taxon>Ascomycota</taxon>
        <taxon>Pezizomycotina</taxon>
        <taxon>Sordariomycetes</taxon>
        <taxon>Sordariomycetidae</taxon>
        <taxon>Sordariales</taxon>
        <taxon>Chaetomiaceae</taxon>
        <taxon>Chaetomium</taxon>
    </lineage>
</organism>
<evidence type="ECO:0000256" key="1">
    <source>
        <dbReference type="SAM" id="MobiDB-lite"/>
    </source>
</evidence>
<comment type="caution">
    <text evidence="2">The sequence shown here is derived from an EMBL/GenBank/DDBJ whole genome shotgun (WGS) entry which is preliminary data.</text>
</comment>
<feature type="compositionally biased region" description="Pro residues" evidence="1">
    <location>
        <begin position="106"/>
        <end position="118"/>
    </location>
</feature>
<evidence type="ECO:0000313" key="3">
    <source>
        <dbReference type="Proteomes" id="UP001278766"/>
    </source>
</evidence>
<evidence type="ECO:0000313" key="2">
    <source>
        <dbReference type="EMBL" id="KAK3295147.1"/>
    </source>
</evidence>
<dbReference type="RefSeq" id="XP_062658661.1">
    <property type="nucleotide sequence ID" value="XM_062798257.1"/>
</dbReference>
<reference evidence="2" key="1">
    <citation type="journal article" date="2023" name="Mol. Phylogenet. Evol.">
        <title>Genome-scale phylogeny and comparative genomics of the fungal order Sordariales.</title>
        <authorList>
            <person name="Hensen N."/>
            <person name="Bonometti L."/>
            <person name="Westerberg I."/>
            <person name="Brannstrom I.O."/>
            <person name="Guillou S."/>
            <person name="Cros-Aarteil S."/>
            <person name="Calhoun S."/>
            <person name="Haridas S."/>
            <person name="Kuo A."/>
            <person name="Mondo S."/>
            <person name="Pangilinan J."/>
            <person name="Riley R."/>
            <person name="LaButti K."/>
            <person name="Andreopoulos B."/>
            <person name="Lipzen A."/>
            <person name="Chen C."/>
            <person name="Yan M."/>
            <person name="Daum C."/>
            <person name="Ng V."/>
            <person name="Clum A."/>
            <person name="Steindorff A."/>
            <person name="Ohm R.A."/>
            <person name="Martin F."/>
            <person name="Silar P."/>
            <person name="Natvig D.O."/>
            <person name="Lalanne C."/>
            <person name="Gautier V."/>
            <person name="Ament-Velasquez S.L."/>
            <person name="Kruys A."/>
            <person name="Hutchinson M.I."/>
            <person name="Powell A.J."/>
            <person name="Barry K."/>
            <person name="Miller A.N."/>
            <person name="Grigoriev I.V."/>
            <person name="Debuchy R."/>
            <person name="Gladieux P."/>
            <person name="Hiltunen Thoren M."/>
            <person name="Johannesson H."/>
        </authorList>
    </citation>
    <scope>NUCLEOTIDE SEQUENCE</scope>
    <source>
        <strain evidence="2">CBS 168.71</strain>
    </source>
</reference>
<protein>
    <recommendedName>
        <fullName evidence="4">SH3 domain-containing protein</fullName>
    </recommendedName>
</protein>